<dbReference type="PANTHER" id="PTHR40980">
    <property type="entry name" value="PLUG DOMAIN-CONTAINING PROTEIN"/>
    <property type="match status" value="1"/>
</dbReference>
<sequence length="1168" mass="125066">MEGTRSGRGRNVFLRGGVSLAALALVSIGGAAQAQVQTAVDASTQSGADAASQTQQSSSSSEPQGEAATGDTSQDIVVVGVRAALATSQEIKKNADTFVDSITATDIGAFPDKSAAEALQRVPGITVGRLQSADDSTHPSGEPTSVLIRGLTQVRTEFNGRDSFSADSARGLQFNDVSPELLAGVDSYKNQTAEMIEGGIAGTVNLRTRLPFDQKGLLVTGSVKGNYGDRSERWTHEFSGLVSYSVDTAIGRFGLLGNYAESHVVTRTESVIMDKIDTYCTAGFGTADEANVAADGTIGCTANPFGGDGWAYIPDGIRYSQVDYDRKRRGIAGAAQYENNSGTLRATVQYIDSHYTNAWLERASHAILDGNYFGTRAFNPRTGSILVGSTGMTFGPDGMLTSGLLTQPHGSFSGTYESVQAAINAGSAIPGVPFVNYCGNGVCGDNPRNGLYFQNEARNFAHEEGTSDLSANIRWDPTDRLHLNADVQFIDASTYNNDILVATGSMANYQYGVNEDGTPSVELLPGSNVNYAEGGLANPHNYWIPFIQGHVEDNDAQEFAFRTDAEYDFADDGWLDSLKVGVRYANRRQKVRYSTFNWTPIAQPWNCNGPGFNADNTSGGAYPTGPTNPDGTPNPTGSNNCAGNAGHPPFQGYGEGIWESESLGDFYDGGSYPNGPLVYLNRATLQDFPRLIQSLSGATTSSPLAPGYTAICDRPEATVDDCFTPGEVMQIRERTKAAYAMLRFGGDDKTLFGGVTLTGNVGLRVVSTEEDSIGSVAFPAANIFDNLPACGTPLSGNNILNVSCYLTPEIRAFANGGATADTFRSSRTDWLPSLNLRFGLDDKNFVRFAYSRAISRPDIGLLRNTLAINAPIINTTADSPYIVFNSPNAPRTPENVTGYNFVFLANSGNAALKPLSADQFDLSFERYMGRSTSLTVGLFYKKLHNAISYGQFTRSIANGASTQTVQINGPSNVEDGGELMGAEVAYQTFFDFLPGLLSGLGTQLNYTYVHQAGINNSNLITASSSGDIGAFGAGQQALGGSGFVIDSHRLAGISTHTFNIVGLYEKGPVGLRVAYNWRSRYLTQNLDCCIGLPVFQKAAGFLDASFRYSPTDFLELSLEGTNLLNTTTVYQQQIFGDSPQMRGAAPKYFDSAWSRVDRRFQIGARFKF</sequence>
<dbReference type="PANTHER" id="PTHR40980:SF3">
    <property type="entry name" value="TONB-DEPENDENT RECEPTOR-LIKE BETA-BARREL DOMAIN-CONTAINING PROTEIN"/>
    <property type="match status" value="1"/>
</dbReference>
<feature type="signal peptide" evidence="6">
    <location>
        <begin position="1"/>
        <end position="34"/>
    </location>
</feature>
<feature type="compositionally biased region" description="Low complexity" evidence="5">
    <location>
        <begin position="623"/>
        <end position="640"/>
    </location>
</feature>
<dbReference type="Gene3D" id="2.40.170.20">
    <property type="entry name" value="TonB-dependent receptor, beta-barrel domain"/>
    <property type="match status" value="1"/>
</dbReference>
<evidence type="ECO:0000256" key="4">
    <source>
        <dbReference type="RuleBase" id="RU003357"/>
    </source>
</evidence>
<comment type="caution">
    <text evidence="9">The sequence shown here is derived from an EMBL/GenBank/DDBJ whole genome shotgun (WGS) entry which is preliminary data.</text>
</comment>
<name>A0A396RRZ4_9SPHN</name>
<feature type="chain" id="PRO_5017183394" evidence="6">
    <location>
        <begin position="35"/>
        <end position="1168"/>
    </location>
</feature>
<dbReference type="Pfam" id="PF07715">
    <property type="entry name" value="Plug"/>
    <property type="match status" value="1"/>
</dbReference>
<dbReference type="Pfam" id="PF00593">
    <property type="entry name" value="TonB_dep_Rec_b-barrel"/>
    <property type="match status" value="1"/>
</dbReference>
<dbReference type="Gene3D" id="2.170.130.10">
    <property type="entry name" value="TonB-dependent receptor, plug domain"/>
    <property type="match status" value="1"/>
</dbReference>
<evidence type="ECO:0000313" key="9">
    <source>
        <dbReference type="EMBL" id="RHW19434.1"/>
    </source>
</evidence>
<keyword evidence="3" id="KW-0998">Cell outer membrane</keyword>
<dbReference type="Proteomes" id="UP000266693">
    <property type="component" value="Unassembled WGS sequence"/>
</dbReference>
<dbReference type="InterPro" id="IPR036942">
    <property type="entry name" value="Beta-barrel_TonB_sf"/>
</dbReference>
<feature type="region of interest" description="Disordered" evidence="5">
    <location>
        <begin position="46"/>
        <end position="73"/>
    </location>
</feature>
<dbReference type="NCBIfam" id="TIGR01782">
    <property type="entry name" value="TonB-Xanth-Caul"/>
    <property type="match status" value="1"/>
</dbReference>
<dbReference type="SUPFAM" id="SSF56935">
    <property type="entry name" value="Porins"/>
    <property type="match status" value="1"/>
</dbReference>
<feature type="domain" description="TonB-dependent receptor-like beta-barrel" evidence="7">
    <location>
        <begin position="528"/>
        <end position="1123"/>
    </location>
</feature>
<reference evidence="9 10" key="1">
    <citation type="submission" date="2018-08" db="EMBL/GenBank/DDBJ databases">
        <title>The multiple taxonomic identification of Sphingomonas gilva.</title>
        <authorList>
            <person name="Zhu D."/>
            <person name="Zheng S."/>
        </authorList>
    </citation>
    <scope>NUCLEOTIDE SEQUENCE [LARGE SCALE GENOMIC DNA]</scope>
    <source>
        <strain evidence="9 10">ZDH117</strain>
    </source>
</reference>
<evidence type="ECO:0000256" key="5">
    <source>
        <dbReference type="SAM" id="MobiDB-lite"/>
    </source>
</evidence>
<accession>A0A396RRZ4</accession>
<feature type="region of interest" description="Disordered" evidence="5">
    <location>
        <begin position="609"/>
        <end position="646"/>
    </location>
</feature>
<evidence type="ECO:0000256" key="2">
    <source>
        <dbReference type="ARBA" id="ARBA00023136"/>
    </source>
</evidence>
<keyword evidence="2 4" id="KW-0472">Membrane</keyword>
<evidence type="ECO:0000313" key="10">
    <source>
        <dbReference type="Proteomes" id="UP000266693"/>
    </source>
</evidence>
<feature type="domain" description="TonB-dependent receptor plug" evidence="8">
    <location>
        <begin position="94"/>
        <end position="203"/>
    </location>
</feature>
<evidence type="ECO:0000256" key="1">
    <source>
        <dbReference type="ARBA" id="ARBA00004442"/>
    </source>
</evidence>
<evidence type="ECO:0000259" key="7">
    <source>
        <dbReference type="Pfam" id="PF00593"/>
    </source>
</evidence>
<dbReference type="AlphaFoldDB" id="A0A396RRZ4"/>
<dbReference type="OrthoDB" id="5476657at2"/>
<keyword evidence="9" id="KW-0675">Receptor</keyword>
<comment type="subcellular location">
    <subcellularLocation>
        <location evidence="1 4">Cell outer membrane</location>
    </subcellularLocation>
</comment>
<evidence type="ECO:0000256" key="6">
    <source>
        <dbReference type="SAM" id="SignalP"/>
    </source>
</evidence>
<organism evidence="9 10">
    <name type="scientific">Sphingomonas gilva</name>
    <dbReference type="NCBI Taxonomy" id="2305907"/>
    <lineage>
        <taxon>Bacteria</taxon>
        <taxon>Pseudomonadati</taxon>
        <taxon>Pseudomonadota</taxon>
        <taxon>Alphaproteobacteria</taxon>
        <taxon>Sphingomonadales</taxon>
        <taxon>Sphingomonadaceae</taxon>
        <taxon>Sphingomonas</taxon>
    </lineage>
</organism>
<comment type="similarity">
    <text evidence="4">Belongs to the TonB-dependent receptor family.</text>
</comment>
<dbReference type="InterPro" id="IPR037066">
    <property type="entry name" value="Plug_dom_sf"/>
</dbReference>
<keyword evidence="4" id="KW-0798">TonB box</keyword>
<proteinExistence type="inferred from homology"/>
<evidence type="ECO:0000256" key="3">
    <source>
        <dbReference type="ARBA" id="ARBA00023237"/>
    </source>
</evidence>
<dbReference type="InterPro" id="IPR012910">
    <property type="entry name" value="Plug_dom"/>
</dbReference>
<evidence type="ECO:0000259" key="8">
    <source>
        <dbReference type="Pfam" id="PF07715"/>
    </source>
</evidence>
<dbReference type="InterPro" id="IPR010104">
    <property type="entry name" value="TonB_rcpt_bac"/>
</dbReference>
<gene>
    <name evidence="9" type="ORF">D1610_02050</name>
</gene>
<keyword evidence="6" id="KW-0732">Signal</keyword>
<feature type="compositionally biased region" description="Low complexity" evidence="5">
    <location>
        <begin position="46"/>
        <end position="68"/>
    </location>
</feature>
<keyword evidence="10" id="KW-1185">Reference proteome</keyword>
<dbReference type="GO" id="GO:0009279">
    <property type="term" value="C:cell outer membrane"/>
    <property type="evidence" value="ECO:0007669"/>
    <property type="project" value="UniProtKB-SubCell"/>
</dbReference>
<dbReference type="InterPro" id="IPR000531">
    <property type="entry name" value="Beta-barrel_TonB"/>
</dbReference>
<protein>
    <submittedName>
        <fullName evidence="9">TonB-dependent receptor</fullName>
    </submittedName>
</protein>
<dbReference type="EMBL" id="QWLV01000001">
    <property type="protein sequence ID" value="RHW19434.1"/>
    <property type="molecule type" value="Genomic_DNA"/>
</dbReference>